<evidence type="ECO:0000256" key="1">
    <source>
        <dbReference type="ARBA" id="ARBA00009136"/>
    </source>
</evidence>
<evidence type="ECO:0000256" key="2">
    <source>
        <dbReference type="ARBA" id="ARBA00022670"/>
    </source>
</evidence>
<accession>A0AAN5DHT4</accession>
<dbReference type="Gene3D" id="3.10.20.90">
    <property type="entry name" value="Phosphatidylinositol 3-kinase Catalytic Subunit, Chain A, domain 1"/>
    <property type="match status" value="1"/>
</dbReference>
<dbReference type="EMBL" id="BTRK01000006">
    <property type="protein sequence ID" value="GMR62377.1"/>
    <property type="molecule type" value="Genomic_DNA"/>
</dbReference>
<dbReference type="SUPFAM" id="SSF50630">
    <property type="entry name" value="Acid proteases"/>
    <property type="match status" value="1"/>
</dbReference>
<evidence type="ECO:0000259" key="5">
    <source>
        <dbReference type="PROSITE" id="PS50030"/>
    </source>
</evidence>
<name>A0AAN5DHT4_9BILA</name>
<dbReference type="CDD" id="cd14291">
    <property type="entry name" value="UBA1_NUB1_like"/>
    <property type="match status" value="1"/>
</dbReference>
<dbReference type="PROSITE" id="PS50030">
    <property type="entry name" value="UBA"/>
    <property type="match status" value="1"/>
</dbReference>
<feature type="domain" description="UBA" evidence="5">
    <location>
        <begin position="386"/>
        <end position="426"/>
    </location>
</feature>
<dbReference type="InterPro" id="IPR009060">
    <property type="entry name" value="UBA-like_sf"/>
</dbReference>
<dbReference type="AlphaFoldDB" id="A0AAN5DHT4"/>
<dbReference type="Gene3D" id="2.40.70.10">
    <property type="entry name" value="Acid Proteases"/>
    <property type="match status" value="1"/>
</dbReference>
<proteinExistence type="inferred from homology"/>
<comment type="caution">
    <text evidence="6">The sequence shown here is derived from an EMBL/GenBank/DDBJ whole genome shotgun (WGS) entry which is preliminary data.</text>
</comment>
<evidence type="ECO:0000313" key="7">
    <source>
        <dbReference type="Proteomes" id="UP001328107"/>
    </source>
</evidence>
<feature type="non-terminal residue" evidence="6">
    <location>
        <position position="1"/>
    </location>
</feature>
<keyword evidence="3" id="KW-0064">Aspartyl protease</keyword>
<gene>
    <name evidence="6" type="ORF">PMAYCL1PPCAC_32572</name>
</gene>
<keyword evidence="2" id="KW-0645">Protease</keyword>
<dbReference type="SMART" id="SM00165">
    <property type="entry name" value="UBA"/>
    <property type="match status" value="1"/>
</dbReference>
<organism evidence="6 7">
    <name type="scientific">Pristionchus mayeri</name>
    <dbReference type="NCBI Taxonomy" id="1317129"/>
    <lineage>
        <taxon>Eukaryota</taxon>
        <taxon>Metazoa</taxon>
        <taxon>Ecdysozoa</taxon>
        <taxon>Nematoda</taxon>
        <taxon>Chromadorea</taxon>
        <taxon>Rhabditida</taxon>
        <taxon>Rhabditina</taxon>
        <taxon>Diplogasteromorpha</taxon>
        <taxon>Diplogasteroidea</taxon>
        <taxon>Neodiplogasteridae</taxon>
        <taxon>Pristionchus</taxon>
    </lineage>
</organism>
<comment type="similarity">
    <text evidence="1">Belongs to the DDI1 family.</text>
</comment>
<dbReference type="Gene3D" id="1.10.8.10">
    <property type="entry name" value="DNA helicase RuvA subunit, C-terminal domain"/>
    <property type="match status" value="1"/>
</dbReference>
<evidence type="ECO:0000256" key="3">
    <source>
        <dbReference type="ARBA" id="ARBA00022750"/>
    </source>
</evidence>
<dbReference type="InterPro" id="IPR019103">
    <property type="entry name" value="Peptidase_aspartic_DDI1-type"/>
</dbReference>
<keyword evidence="7" id="KW-1185">Reference proteome</keyword>
<evidence type="ECO:0000256" key="4">
    <source>
        <dbReference type="ARBA" id="ARBA00022801"/>
    </source>
</evidence>
<keyword evidence="4" id="KW-0378">Hydrolase</keyword>
<dbReference type="GO" id="GO:0006508">
    <property type="term" value="P:proteolysis"/>
    <property type="evidence" value="ECO:0007669"/>
    <property type="project" value="UniProtKB-KW"/>
</dbReference>
<dbReference type="PANTHER" id="PTHR12917:SF1">
    <property type="entry name" value="AT13091P"/>
    <property type="match status" value="1"/>
</dbReference>
<dbReference type="InterPro" id="IPR021109">
    <property type="entry name" value="Peptidase_aspartic_dom_sf"/>
</dbReference>
<protein>
    <recommendedName>
        <fullName evidence="5">UBA domain-containing protein</fullName>
    </recommendedName>
</protein>
<dbReference type="SUPFAM" id="SSF46934">
    <property type="entry name" value="UBA-like"/>
    <property type="match status" value="1"/>
</dbReference>
<sequence>LQKSTMFITVSDLERMVNVELPDDCPVENLLALAMADLENHSHNAMKVKLLKDGVDVLGTNRSRTLTECGLKHGDLLLYTYDTPSLSFANNSAPAAASSSAGASSSAVAAVDDGLEAKRRRLTELLGGVAKEMAKKTKTPEELEQEMEDEKCRSLFNQMNLPSVKSTIYTKWPQLLEHYLKNPTDYDGFKREFRAFVVEQKRKMAAANNPFSAEGQQLVLEAIQQENCNKAYEEAMQNMPEAFVPVHMLFVKIVVNGAPTFAFIDSGAQISFMSLPFCQKAHLEHKIDRRFQSVASGIGGLQKMVGRIYSCEFEIGDAKFDAKVDVMNDKFDVLIGLDFLRRHRCSIDLGRNRLSFNEATYAEFLSDAEIKEWEKDRNNLVDSKFKVEEDKLAQLVGMGFNAKDAEDALRNSVNDVKDAVRMLYAQAEKDAEAIANAAESMEH</sequence>
<dbReference type="Pfam" id="PF09668">
    <property type="entry name" value="Asp_protease"/>
    <property type="match status" value="1"/>
</dbReference>
<dbReference type="PANTHER" id="PTHR12917">
    <property type="entry name" value="ASPARTYL PROTEASE DDI-RELATED"/>
    <property type="match status" value="1"/>
</dbReference>
<dbReference type="InterPro" id="IPR015940">
    <property type="entry name" value="UBA"/>
</dbReference>
<reference evidence="7" key="1">
    <citation type="submission" date="2022-10" db="EMBL/GenBank/DDBJ databases">
        <title>Genome assembly of Pristionchus species.</title>
        <authorList>
            <person name="Yoshida K."/>
            <person name="Sommer R.J."/>
        </authorList>
    </citation>
    <scope>NUCLEOTIDE SEQUENCE [LARGE SCALE GENOMIC DNA]</scope>
    <source>
        <strain evidence="7">RS5460</strain>
    </source>
</reference>
<evidence type="ECO:0000313" key="6">
    <source>
        <dbReference type="EMBL" id="GMR62377.1"/>
    </source>
</evidence>
<dbReference type="Pfam" id="PF00627">
    <property type="entry name" value="UBA"/>
    <property type="match status" value="1"/>
</dbReference>
<dbReference type="GO" id="GO:0004190">
    <property type="term" value="F:aspartic-type endopeptidase activity"/>
    <property type="evidence" value="ECO:0007669"/>
    <property type="project" value="UniProtKB-KW"/>
</dbReference>
<dbReference type="Proteomes" id="UP001328107">
    <property type="component" value="Unassembled WGS sequence"/>
</dbReference>